<dbReference type="PIRSF" id="PIRSF019435">
    <property type="entry name" value="UCP019435"/>
    <property type="match status" value="1"/>
</dbReference>
<keyword evidence="2" id="KW-1185">Reference proteome</keyword>
<dbReference type="GeneID" id="66164465"/>
<dbReference type="InterPro" id="IPR008508">
    <property type="entry name" value="Bax1"/>
</dbReference>
<gene>
    <name evidence="1" type="ORF">KN1_27420</name>
</gene>
<accession>A0A8D5ZKJ3</accession>
<dbReference type="KEGG" id="csty:KN1_27420"/>
<dbReference type="RefSeq" id="WP_221288198.1">
    <property type="nucleotide sequence ID" value="NZ_AP024597.1"/>
</dbReference>
<evidence type="ECO:0000313" key="2">
    <source>
        <dbReference type="Proteomes" id="UP000825123"/>
    </source>
</evidence>
<protein>
    <recommendedName>
        <fullName evidence="3">DUF790 family protein</fullName>
    </recommendedName>
</protein>
<reference evidence="1 2" key="1">
    <citation type="submission" date="2021-04" db="EMBL/GenBank/DDBJ databases">
        <title>Complete genome sequence of Stygiolobus sp. KN-1.</title>
        <authorList>
            <person name="Nakamura K."/>
            <person name="Sakai H."/>
            <person name="Kurosawa N."/>
        </authorList>
    </citation>
    <scope>NUCLEOTIDE SEQUENCE [LARGE SCALE GENOMIC DNA]</scope>
    <source>
        <strain evidence="1 2">KN-1</strain>
    </source>
</reference>
<sequence>MLPWSLARFKLKGNRVIPLFCEDQEIANEILSMFRTGLTLGEVKEEIKYLEKIYDYKLVRGLFKTATRFIKFEGDSPIDPKIIRKKLFERGPVLEGDERDKIIKLIQNELGIDPIKFMFSDLDDEKKIVELPAITSDQLIKTYNLSLLQTLLFKAYKLSVAVSSDWKEIIRKAKWLGLMYFAYKPLRLEFIGPATLLKMNEKYGRNFAVLVPFIVSTGHWRIEADLVLGKKRKRVYKLEVEDYNNIQKEMREDEKLFDSSVEERFFYEFSALSTGWKLFREPEPLVVGNKIFIPDFLAQKDDLKVYIEIVGFWTEDYIKEKIKKLKEVKDPILILLNEELSLGDYEGDNIIKFKRKVDVMKVYKWLKEIERKRLENVKVDYTLDEEKDVISIKEIAEKLHIPHELIRKNLKQFKGYIFLKNYYIREDFLEKLKNIDFNGQKLSALRAKYGDYIVEVLEYLGYKISWKDITDAVIIRQIDGTKKQ</sequence>
<dbReference type="PANTHER" id="PTHR39640:SF1">
    <property type="entry name" value="DUF790 FAMILY PROTEIN"/>
    <property type="match status" value="1"/>
</dbReference>
<name>A0A8D5ZKJ3_9CREN</name>
<organism evidence="1 2">
    <name type="scientific">Stygiolobus caldivivus</name>
    <dbReference type="NCBI Taxonomy" id="2824673"/>
    <lineage>
        <taxon>Archaea</taxon>
        <taxon>Thermoproteota</taxon>
        <taxon>Thermoprotei</taxon>
        <taxon>Sulfolobales</taxon>
        <taxon>Sulfolobaceae</taxon>
        <taxon>Stygiolobus</taxon>
    </lineage>
</organism>
<evidence type="ECO:0000313" key="1">
    <source>
        <dbReference type="EMBL" id="BCU71445.1"/>
    </source>
</evidence>
<dbReference type="Proteomes" id="UP000825123">
    <property type="component" value="Chromosome"/>
</dbReference>
<dbReference type="PANTHER" id="PTHR39640">
    <property type="entry name" value="VNG6129C"/>
    <property type="match status" value="1"/>
</dbReference>
<evidence type="ECO:0008006" key="3">
    <source>
        <dbReference type="Google" id="ProtNLM"/>
    </source>
</evidence>
<dbReference type="EMBL" id="AP024597">
    <property type="protein sequence ID" value="BCU71445.1"/>
    <property type="molecule type" value="Genomic_DNA"/>
</dbReference>
<dbReference type="Pfam" id="PF05626">
    <property type="entry name" value="DUF790"/>
    <property type="match status" value="1"/>
</dbReference>
<proteinExistence type="predicted"/>
<dbReference type="AlphaFoldDB" id="A0A8D5ZKJ3"/>